<reference evidence="6" key="1">
    <citation type="submission" date="2021-11" db="EMBL/GenBank/DDBJ databases">
        <authorList>
            <person name="Schell T."/>
        </authorList>
    </citation>
    <scope>NUCLEOTIDE SEQUENCE</scope>
    <source>
        <strain evidence="6">M5</strain>
    </source>
</reference>
<sequence length="516" mass="60159">MFKVRNMPKPQLNFKEKISNDSTPFLHKLTEKPHCLNPKSLCQRDSHPYEFELKNFSPNTKFLTIKNDVPQFKPVSSTPLIMVDTKDAFDRLLQDLLLQTVIGVDLEHHGDRSYQGITCLMQISTDKTDYIIDTLKLWDQLQPLNKVFCDPNILKIFQGADNDVLWLQRDFGIYVVNLFDTCQAASLLGFQKNGLSFLLHHYCKVHVNKKYQMADWRIRPLPQEMIKYAREDTHYLIYIYERMKQDLNLRHCLGNNEKRTPKESKDSRKSQSKSSQIAPVKEEGVNLVLQVWNNSRSVCMKRYRIPRYEEMYPKFCRTLTKTGNTFNNQQSYALQELFLWRDRVAREEDESPHFVMQKHMMIKVVTHLPNEPEDILRCCSHSRLVQKHLPHLHNIMLKARALTTISTKKTTMKNRKGSTATVSSPITRPPAKKRKIDDVTSSVKEKRLVHKNSNVKLIDLSGESKHVEERSSSKRMKMCKVVLTDLTHKIDAAVVRSRNEPGPVNKSRKVELIDLT</sequence>
<dbReference type="InterPro" id="IPR002121">
    <property type="entry name" value="HRDC_dom"/>
</dbReference>
<keyword evidence="2" id="KW-0539">Nucleus</keyword>
<dbReference type="GO" id="GO:0000176">
    <property type="term" value="C:nuclear exosome (RNase complex)"/>
    <property type="evidence" value="ECO:0007669"/>
    <property type="project" value="TreeGrafter"/>
</dbReference>
<evidence type="ECO:0000256" key="3">
    <source>
        <dbReference type="ARBA" id="ARBA00043957"/>
    </source>
</evidence>
<dbReference type="InterPro" id="IPR045092">
    <property type="entry name" value="Rrp6-like"/>
</dbReference>
<dbReference type="GO" id="GO:0000175">
    <property type="term" value="F:3'-5'-RNA exonuclease activity"/>
    <property type="evidence" value="ECO:0007669"/>
    <property type="project" value="InterPro"/>
</dbReference>
<organism evidence="6 7">
    <name type="scientific">Daphnia galeata</name>
    <dbReference type="NCBI Taxonomy" id="27404"/>
    <lineage>
        <taxon>Eukaryota</taxon>
        <taxon>Metazoa</taxon>
        <taxon>Ecdysozoa</taxon>
        <taxon>Arthropoda</taxon>
        <taxon>Crustacea</taxon>
        <taxon>Branchiopoda</taxon>
        <taxon>Diplostraca</taxon>
        <taxon>Cladocera</taxon>
        <taxon>Anomopoda</taxon>
        <taxon>Daphniidae</taxon>
        <taxon>Daphnia</taxon>
    </lineage>
</organism>
<dbReference type="EMBL" id="CAKKLH010000068">
    <property type="protein sequence ID" value="CAH0101963.1"/>
    <property type="molecule type" value="Genomic_DNA"/>
</dbReference>
<evidence type="ECO:0000256" key="1">
    <source>
        <dbReference type="ARBA" id="ARBA00004123"/>
    </source>
</evidence>
<dbReference type="Proteomes" id="UP000789390">
    <property type="component" value="Unassembled WGS sequence"/>
</dbReference>
<protein>
    <recommendedName>
        <fullName evidence="5">HRDC domain-containing protein</fullName>
    </recommendedName>
</protein>
<dbReference type="GO" id="GO:0000166">
    <property type="term" value="F:nucleotide binding"/>
    <property type="evidence" value="ECO:0007669"/>
    <property type="project" value="InterPro"/>
</dbReference>
<dbReference type="GO" id="GO:0071038">
    <property type="term" value="P:TRAMP-dependent tRNA surveillance pathway"/>
    <property type="evidence" value="ECO:0007669"/>
    <property type="project" value="TreeGrafter"/>
</dbReference>
<comment type="similarity">
    <text evidence="3">Belongs to the exosome component 10/RRP6 family.</text>
</comment>
<dbReference type="PROSITE" id="PS50967">
    <property type="entry name" value="HRDC"/>
    <property type="match status" value="1"/>
</dbReference>
<dbReference type="SUPFAM" id="SSF53098">
    <property type="entry name" value="Ribonuclease H-like"/>
    <property type="match status" value="1"/>
</dbReference>
<feature type="region of interest" description="Disordered" evidence="4">
    <location>
        <begin position="410"/>
        <end position="433"/>
    </location>
</feature>
<dbReference type="SUPFAM" id="SSF47819">
    <property type="entry name" value="HRDC-like"/>
    <property type="match status" value="1"/>
</dbReference>
<comment type="subcellular location">
    <subcellularLocation>
        <location evidence="1">Nucleus</location>
    </subcellularLocation>
</comment>
<dbReference type="GO" id="GO:0000467">
    <property type="term" value="P:exonucleolytic trimming to generate mature 3'-end of 5.8S rRNA from tricistronic rRNA transcript (SSU-rRNA, 5.8S rRNA, LSU-rRNA)"/>
    <property type="evidence" value="ECO:0007669"/>
    <property type="project" value="InterPro"/>
</dbReference>
<dbReference type="GO" id="GO:0071036">
    <property type="term" value="P:nuclear polyadenylation-dependent snoRNA catabolic process"/>
    <property type="evidence" value="ECO:0007669"/>
    <property type="project" value="TreeGrafter"/>
</dbReference>
<dbReference type="FunFam" id="1.10.150.80:FF:000001">
    <property type="entry name" value="Putative exosome component 10"/>
    <property type="match status" value="1"/>
</dbReference>
<dbReference type="SMART" id="SM00341">
    <property type="entry name" value="HRDC"/>
    <property type="match status" value="1"/>
</dbReference>
<dbReference type="InterPro" id="IPR010997">
    <property type="entry name" value="HRDC-like_sf"/>
</dbReference>
<dbReference type="Gene3D" id="3.30.420.10">
    <property type="entry name" value="Ribonuclease H-like superfamily/Ribonuclease H"/>
    <property type="match status" value="1"/>
</dbReference>
<dbReference type="InterPro" id="IPR044876">
    <property type="entry name" value="HRDC_dom_sf"/>
</dbReference>
<proteinExistence type="inferred from homology"/>
<name>A0A8J2RLI3_9CRUS</name>
<dbReference type="InterPro" id="IPR036397">
    <property type="entry name" value="RNaseH_sf"/>
</dbReference>
<gene>
    <name evidence="6" type="ORF">DGAL_LOCUS4336</name>
</gene>
<evidence type="ECO:0000313" key="7">
    <source>
        <dbReference type="Proteomes" id="UP000789390"/>
    </source>
</evidence>
<dbReference type="SMART" id="SM00474">
    <property type="entry name" value="35EXOc"/>
    <property type="match status" value="1"/>
</dbReference>
<dbReference type="GO" id="GO:0071040">
    <property type="term" value="P:nuclear polyadenylation-dependent antisense transcript catabolic process"/>
    <property type="evidence" value="ECO:0007669"/>
    <property type="project" value="TreeGrafter"/>
</dbReference>
<dbReference type="GO" id="GO:0005730">
    <property type="term" value="C:nucleolus"/>
    <property type="evidence" value="ECO:0007669"/>
    <property type="project" value="TreeGrafter"/>
</dbReference>
<dbReference type="Pfam" id="PF00570">
    <property type="entry name" value="HRDC"/>
    <property type="match status" value="1"/>
</dbReference>
<evidence type="ECO:0000259" key="5">
    <source>
        <dbReference type="PROSITE" id="PS50967"/>
    </source>
</evidence>
<feature type="compositionally biased region" description="Polar residues" evidence="4">
    <location>
        <begin position="417"/>
        <end position="426"/>
    </location>
</feature>
<evidence type="ECO:0000256" key="2">
    <source>
        <dbReference type="ARBA" id="ARBA00023242"/>
    </source>
</evidence>
<dbReference type="GO" id="GO:0071037">
    <property type="term" value="P:nuclear polyadenylation-dependent snRNA catabolic process"/>
    <property type="evidence" value="ECO:0007669"/>
    <property type="project" value="TreeGrafter"/>
</dbReference>
<dbReference type="InterPro" id="IPR002562">
    <property type="entry name" value="3'-5'_exonuclease_dom"/>
</dbReference>
<dbReference type="Pfam" id="PF01612">
    <property type="entry name" value="DNA_pol_A_exo1"/>
    <property type="match status" value="1"/>
</dbReference>
<dbReference type="GO" id="GO:0071035">
    <property type="term" value="P:nuclear polyadenylation-dependent rRNA catabolic process"/>
    <property type="evidence" value="ECO:0007669"/>
    <property type="project" value="TreeGrafter"/>
</dbReference>
<evidence type="ECO:0000313" key="6">
    <source>
        <dbReference type="EMBL" id="CAH0101963.1"/>
    </source>
</evidence>
<dbReference type="GO" id="GO:0071044">
    <property type="term" value="P:histone mRNA catabolic process"/>
    <property type="evidence" value="ECO:0007669"/>
    <property type="project" value="TreeGrafter"/>
</dbReference>
<dbReference type="GO" id="GO:0071039">
    <property type="term" value="P:nuclear polyadenylation-dependent CUT catabolic process"/>
    <property type="evidence" value="ECO:0007669"/>
    <property type="project" value="TreeGrafter"/>
</dbReference>
<dbReference type="Gene3D" id="1.10.150.80">
    <property type="entry name" value="HRDC domain"/>
    <property type="match status" value="1"/>
</dbReference>
<feature type="domain" description="HRDC" evidence="5">
    <location>
        <begin position="327"/>
        <end position="406"/>
    </location>
</feature>
<feature type="region of interest" description="Disordered" evidence="4">
    <location>
        <begin position="254"/>
        <end position="278"/>
    </location>
</feature>
<dbReference type="GO" id="GO:0003727">
    <property type="term" value="F:single-stranded RNA binding"/>
    <property type="evidence" value="ECO:0007669"/>
    <property type="project" value="TreeGrafter"/>
</dbReference>
<dbReference type="PANTHER" id="PTHR12124">
    <property type="entry name" value="POLYMYOSITIS/SCLERODERMA AUTOANTIGEN-RELATED"/>
    <property type="match status" value="1"/>
</dbReference>
<comment type="caution">
    <text evidence="6">The sequence shown here is derived from an EMBL/GenBank/DDBJ whole genome shotgun (WGS) entry which is preliminary data.</text>
</comment>
<dbReference type="PANTHER" id="PTHR12124:SF47">
    <property type="entry name" value="EXOSOME COMPONENT 10"/>
    <property type="match status" value="1"/>
</dbReference>
<feature type="compositionally biased region" description="Basic and acidic residues" evidence="4">
    <location>
        <begin position="256"/>
        <end position="269"/>
    </location>
</feature>
<evidence type="ECO:0000256" key="4">
    <source>
        <dbReference type="SAM" id="MobiDB-lite"/>
    </source>
</evidence>
<dbReference type="AlphaFoldDB" id="A0A8J2RLI3"/>
<keyword evidence="7" id="KW-1185">Reference proteome</keyword>
<dbReference type="OrthoDB" id="2250022at2759"/>
<dbReference type="InterPro" id="IPR012337">
    <property type="entry name" value="RNaseH-like_sf"/>
</dbReference>
<accession>A0A8J2RLI3</accession>
<dbReference type="GO" id="GO:0071051">
    <property type="term" value="P:poly(A)-dependent snoRNA 3'-end processing"/>
    <property type="evidence" value="ECO:0007669"/>
    <property type="project" value="TreeGrafter"/>
</dbReference>